<sequence>MTNTRLHDALKEFDTKKQKSETTGQWQEFRRNRFKDRGLNGAGATIRYNPDIPNTKVENGEHDSVAHSSHTDTTKEELESRHSGSTEIPTLDPYDLTSDQYHEDATGFSAKSAHLHDRSGLPQHHDHRPAWELMNLPESTDPLLICNVSYKDGMEFKSDAPPFTEDRLIALANSLVERLETPILTYLRDDSYKASTRRLKQPFGEYPPNGSDDDTKFSYPDDNPMTDSETDT</sequence>
<keyword evidence="3" id="KW-1185">Reference proteome</keyword>
<dbReference type="EMBL" id="CP141891">
    <property type="protein sequence ID" value="WRT70871.1"/>
    <property type="molecule type" value="Genomic_DNA"/>
</dbReference>
<evidence type="ECO:0000313" key="2">
    <source>
        <dbReference type="EMBL" id="WRT70871.1"/>
    </source>
</evidence>
<evidence type="ECO:0000313" key="3">
    <source>
        <dbReference type="Proteomes" id="UP001329825"/>
    </source>
</evidence>
<name>A0ABZ1D9V6_9TREE</name>
<feature type="compositionally biased region" description="Basic and acidic residues" evidence="1">
    <location>
        <begin position="58"/>
        <end position="84"/>
    </location>
</feature>
<organism evidence="2 3">
    <name type="scientific">Kwoniella shivajii</name>
    <dbReference type="NCBI Taxonomy" id="564305"/>
    <lineage>
        <taxon>Eukaryota</taxon>
        <taxon>Fungi</taxon>
        <taxon>Dikarya</taxon>
        <taxon>Basidiomycota</taxon>
        <taxon>Agaricomycotina</taxon>
        <taxon>Tremellomycetes</taxon>
        <taxon>Tremellales</taxon>
        <taxon>Cryptococcaceae</taxon>
        <taxon>Kwoniella</taxon>
    </lineage>
</organism>
<feature type="compositionally biased region" description="Basic and acidic residues" evidence="1">
    <location>
        <begin position="28"/>
        <end position="38"/>
    </location>
</feature>
<evidence type="ECO:0000256" key="1">
    <source>
        <dbReference type="SAM" id="MobiDB-lite"/>
    </source>
</evidence>
<gene>
    <name evidence="2" type="ORF">IL334_007870</name>
</gene>
<protein>
    <submittedName>
        <fullName evidence="2">Uncharacterized protein</fullName>
    </submittedName>
</protein>
<dbReference type="GeneID" id="87960000"/>
<reference evidence="2 3" key="1">
    <citation type="submission" date="2024-01" db="EMBL/GenBank/DDBJ databases">
        <title>Comparative genomics of Cryptococcus and Kwoniella reveals pathogenesis evolution and contrasting modes of karyotype evolution via chromosome fusion or intercentromeric recombination.</title>
        <authorList>
            <person name="Coelho M.A."/>
            <person name="David-Palma M."/>
            <person name="Shea T."/>
            <person name="Bowers K."/>
            <person name="McGinley-Smith S."/>
            <person name="Mohammad A.W."/>
            <person name="Gnirke A."/>
            <person name="Yurkov A.M."/>
            <person name="Nowrousian M."/>
            <person name="Sun S."/>
            <person name="Cuomo C.A."/>
            <person name="Heitman J."/>
        </authorList>
    </citation>
    <scope>NUCLEOTIDE SEQUENCE [LARGE SCALE GENOMIC DNA]</scope>
    <source>
        <strain evidence="2">CBS 11374</strain>
    </source>
</reference>
<feature type="compositionally biased region" description="Basic and acidic residues" evidence="1">
    <location>
        <begin position="1"/>
        <end position="20"/>
    </location>
</feature>
<proteinExistence type="predicted"/>
<feature type="region of interest" description="Disordered" evidence="1">
    <location>
        <begin position="1"/>
        <end position="94"/>
    </location>
</feature>
<accession>A0ABZ1D9V6</accession>
<dbReference type="RefSeq" id="XP_062795610.1">
    <property type="nucleotide sequence ID" value="XM_062939559.1"/>
</dbReference>
<dbReference type="Proteomes" id="UP001329825">
    <property type="component" value="Chromosome 11"/>
</dbReference>
<feature type="region of interest" description="Disordered" evidence="1">
    <location>
        <begin position="198"/>
        <end position="232"/>
    </location>
</feature>